<evidence type="ECO:0000313" key="1">
    <source>
        <dbReference type="EMBL" id="ATN94013.1"/>
    </source>
</evidence>
<gene>
    <name evidence="1" type="primary">50</name>
    <name evidence="1" type="ORF">SEA_KUMAO_50</name>
</gene>
<evidence type="ECO:0000313" key="2">
    <source>
        <dbReference type="Proteomes" id="UP000229090"/>
    </source>
</evidence>
<accession>A0A2D1GPZ8</accession>
<protein>
    <submittedName>
        <fullName evidence="1">Uncharacterized protein</fullName>
    </submittedName>
</protein>
<dbReference type="Proteomes" id="UP000229090">
    <property type="component" value="Segment"/>
</dbReference>
<reference evidence="2" key="1">
    <citation type="submission" date="2017-09" db="EMBL/GenBank/DDBJ databases">
        <authorList>
            <person name="Ehlers B."/>
            <person name="Leendertz F.H."/>
        </authorList>
    </citation>
    <scope>NUCLEOTIDE SEQUENCE [LARGE SCALE GENOMIC DNA]</scope>
</reference>
<sequence length="116" mass="13404">MSTPIEIDRKLQEMADEIDLWDKMIAWHEAQRDYYKTRLAIAMANAELEYNQTPASKAKAYAISKTEKQRVQLDIAEAQLNLCVRRMHSLDKGLLTLMGRNKNAMQAYNVGGRDTW</sequence>
<keyword evidence="2" id="KW-1185">Reference proteome</keyword>
<dbReference type="GeneID" id="63210153"/>
<dbReference type="EMBL" id="MG009575">
    <property type="protein sequence ID" value="ATN94013.1"/>
    <property type="molecule type" value="Genomic_DNA"/>
</dbReference>
<dbReference type="RefSeq" id="YP_010013540.1">
    <property type="nucleotide sequence ID" value="NC_053512.1"/>
</dbReference>
<dbReference type="KEGG" id="vg:63210153"/>
<name>A0A2D1GPZ8_9CAUD</name>
<proteinExistence type="predicted"/>
<organism evidence="1 2">
    <name type="scientific">Mycobacterium phage Kumao</name>
    <dbReference type="NCBI Taxonomy" id="2041344"/>
    <lineage>
        <taxon>Viruses</taxon>
        <taxon>Duplodnaviria</taxon>
        <taxon>Heunggongvirae</taxon>
        <taxon>Uroviricota</taxon>
        <taxon>Caudoviricetes</taxon>
        <taxon>Vilmaviridae</taxon>
        <taxon>Kumaovirus</taxon>
        <taxon>Kumaovirus kumao</taxon>
    </lineage>
</organism>